<comment type="caution">
    <text evidence="3">The sequence shown here is derived from an EMBL/GenBank/DDBJ whole genome shotgun (WGS) entry which is preliminary data.</text>
</comment>
<feature type="compositionally biased region" description="Polar residues" evidence="1">
    <location>
        <begin position="250"/>
        <end position="261"/>
    </location>
</feature>
<evidence type="ECO:0000256" key="1">
    <source>
        <dbReference type="SAM" id="MobiDB-lite"/>
    </source>
</evidence>
<dbReference type="PANTHER" id="PTHR37951">
    <property type="entry name" value="CYTOPLASMIC PROTEIN-RELATED"/>
    <property type="match status" value="1"/>
</dbReference>
<evidence type="ECO:0000313" key="3">
    <source>
        <dbReference type="EMBL" id="KRP45293.1"/>
    </source>
</evidence>
<dbReference type="Proteomes" id="UP000051446">
    <property type="component" value="Unassembled WGS sequence"/>
</dbReference>
<gene>
    <name evidence="3" type="ORF">TU73_12790</name>
</gene>
<organism evidence="3 4">
    <name type="scientific">Pseudomonas libanensis</name>
    <dbReference type="NCBI Taxonomy" id="75588"/>
    <lineage>
        <taxon>Bacteria</taxon>
        <taxon>Pseudomonadati</taxon>
        <taxon>Pseudomonadota</taxon>
        <taxon>Gammaproteobacteria</taxon>
        <taxon>Pseudomonadales</taxon>
        <taxon>Pseudomonadaceae</taxon>
        <taxon>Pseudomonas</taxon>
    </lineage>
</organism>
<dbReference type="RefSeq" id="WP_057012515.1">
    <property type="nucleotide sequence ID" value="NZ_JYLH01000007.1"/>
</dbReference>
<protein>
    <recommendedName>
        <fullName evidence="2">ImpA N-terminal domain-containing protein</fullName>
    </recommendedName>
</protein>
<name>A0A0R2YAW4_9PSED</name>
<dbReference type="InterPro" id="IPR010657">
    <property type="entry name" value="ImpA_N"/>
</dbReference>
<proteinExistence type="predicted"/>
<dbReference type="InterPro" id="IPR017740">
    <property type="entry name" value="TssA-like"/>
</dbReference>
<dbReference type="AlphaFoldDB" id="A0A0R2YAW4"/>
<dbReference type="Pfam" id="PF06812">
    <property type="entry name" value="ImpA_N"/>
    <property type="match status" value="1"/>
</dbReference>
<evidence type="ECO:0000259" key="2">
    <source>
        <dbReference type="Pfam" id="PF06812"/>
    </source>
</evidence>
<feature type="compositionally biased region" description="Basic and acidic residues" evidence="1">
    <location>
        <begin position="262"/>
        <end position="272"/>
    </location>
</feature>
<feature type="domain" description="ImpA N-terminal" evidence="2">
    <location>
        <begin position="13"/>
        <end position="130"/>
    </location>
</feature>
<sequence length="336" mass="37794">MNYVDEYISALSNRSCGRDLEYTAEFVELEQASRTAETVEYGEHVYVTQTTDWPHVEALCRGLYEQTLDLRVMVILTRALLDRCGLNGYLDGLRLVAWLVRQRWESVHPQLVAEDQFDPLIRINTLAELVVPSTVIGVLKRQVLARTEDGQTLCLGDLDTISSTEGAQHSEHLALLTQLIEPNCSTELMRSLGLINALRTVLDEMTADLDEKTAVQGISPFLGLSKSLQKWGRVIEDRLRLVVTKRPSVQPSERASSVSRAQNHERTGSTCESREDVVRALDAICSYYQRHEPSSPVPFLIARVRRITTMSFIDIIEELAPNSVTDLRRLGGRVAD</sequence>
<dbReference type="PATRIC" id="fig|75588.4.peg.4968"/>
<dbReference type="PANTHER" id="PTHR37951:SF1">
    <property type="entry name" value="TYPE VI SECRETION SYSTEM COMPONENT TSSA1"/>
    <property type="match status" value="1"/>
</dbReference>
<feature type="region of interest" description="Disordered" evidence="1">
    <location>
        <begin position="250"/>
        <end position="272"/>
    </location>
</feature>
<accession>A0A0R2YAW4</accession>
<evidence type="ECO:0000313" key="4">
    <source>
        <dbReference type="Proteomes" id="UP000051446"/>
    </source>
</evidence>
<reference evidence="3 4" key="1">
    <citation type="submission" date="2015-02" db="EMBL/GenBank/DDBJ databases">
        <title>Pseudomonas helleri sp. nov. and Pseudomonas weihenstephanensis sp. nov., isolated from raw cows milk.</title>
        <authorList>
            <person name="von Neubeck M."/>
            <person name="Huptas C."/>
            <person name="Wenning M."/>
            <person name="Scherer S."/>
        </authorList>
    </citation>
    <scope>NUCLEOTIDE SEQUENCE [LARGE SCALE GENOMIC DNA]</scope>
    <source>
        <strain evidence="3 4">DSM 17149</strain>
    </source>
</reference>
<dbReference type="EMBL" id="JYLH01000007">
    <property type="protein sequence ID" value="KRP45293.1"/>
    <property type="molecule type" value="Genomic_DNA"/>
</dbReference>
<dbReference type="NCBIfam" id="TIGR03363">
    <property type="entry name" value="VI_chp_8"/>
    <property type="match status" value="1"/>
</dbReference>